<comment type="caution">
    <text evidence="1">The sequence shown here is derived from an EMBL/GenBank/DDBJ whole genome shotgun (WGS) entry which is preliminary data.</text>
</comment>
<proteinExistence type="predicted"/>
<organism evidence="1 2">
    <name type="scientific">Gigaspora margarita</name>
    <dbReference type="NCBI Taxonomy" id="4874"/>
    <lineage>
        <taxon>Eukaryota</taxon>
        <taxon>Fungi</taxon>
        <taxon>Fungi incertae sedis</taxon>
        <taxon>Mucoromycota</taxon>
        <taxon>Glomeromycotina</taxon>
        <taxon>Glomeromycetes</taxon>
        <taxon>Diversisporales</taxon>
        <taxon>Gigasporaceae</taxon>
        <taxon>Gigaspora</taxon>
    </lineage>
</organism>
<feature type="non-terminal residue" evidence="1">
    <location>
        <position position="1"/>
    </location>
</feature>
<reference evidence="1 2" key="1">
    <citation type="submission" date="2021-06" db="EMBL/GenBank/DDBJ databases">
        <authorList>
            <person name="Kallberg Y."/>
            <person name="Tangrot J."/>
            <person name="Rosling A."/>
        </authorList>
    </citation>
    <scope>NUCLEOTIDE SEQUENCE [LARGE SCALE GENOMIC DNA]</scope>
    <source>
        <strain evidence="1 2">120-4 pot B 10/14</strain>
    </source>
</reference>
<sequence length="135" mass="15107">HRIANSTIGIVTDINLTTKLIYINFCVEGVIINVSFSKYTDNFFLNGIPASCKQYPIQNAFVLTVQGLTVPNVLLNLNSQVFEIGQANVALSHCTKWNHINIHFLDRSAFMVDPSIVNEYAQLENFACNPLILSF</sequence>
<dbReference type="Proteomes" id="UP000789901">
    <property type="component" value="Unassembled WGS sequence"/>
</dbReference>
<dbReference type="EMBL" id="CAJVQB010077895">
    <property type="protein sequence ID" value="CAG8845003.1"/>
    <property type="molecule type" value="Genomic_DNA"/>
</dbReference>
<accession>A0ABN7X0S1</accession>
<gene>
    <name evidence="1" type="ORF">GMARGA_LOCUS37406</name>
</gene>
<protein>
    <submittedName>
        <fullName evidence="1">41801_t:CDS:1</fullName>
    </submittedName>
</protein>
<name>A0ABN7X0S1_GIGMA</name>
<evidence type="ECO:0000313" key="1">
    <source>
        <dbReference type="EMBL" id="CAG8845003.1"/>
    </source>
</evidence>
<evidence type="ECO:0000313" key="2">
    <source>
        <dbReference type="Proteomes" id="UP000789901"/>
    </source>
</evidence>
<keyword evidence="2" id="KW-1185">Reference proteome</keyword>